<reference evidence="1" key="4">
    <citation type="journal article" date="2001" name="Nature">
        <title>Functional annotation of a full-length mouse cDNA collection.</title>
        <authorList>
            <consortium name="The RIKEN Genome Exploration Research Group Phase II Team and the FANTOM Consortium"/>
        </authorList>
    </citation>
    <scope>NUCLEOTIDE SEQUENCE</scope>
    <source>
        <strain evidence="1">C57BL/6J</strain>
        <tissue evidence="1">Eyeball</tissue>
    </source>
</reference>
<gene>
    <name evidence="2" type="primary">Tma16</name>
    <name evidence="2" type="synonym">1810029B16Rik</name>
</gene>
<reference evidence="1" key="1">
    <citation type="journal article" date="1999" name="Methods Enzymol.">
        <title>High-efficiency full-length cDNA cloning.</title>
        <authorList>
            <person name="Carninci P."/>
            <person name="Hayashizaki Y."/>
        </authorList>
    </citation>
    <scope>NUCLEOTIDE SEQUENCE</scope>
    <source>
        <strain evidence="1">C57BL/6J</strain>
        <tissue evidence="1">Eyeball</tissue>
    </source>
</reference>
<dbReference type="EMBL" id="AK051835">
    <property type="protein sequence ID" value="BAC34785.1"/>
    <property type="molecule type" value="mRNA"/>
</dbReference>
<accession>Q8BPZ6</accession>
<proteinExistence type="evidence at transcript level"/>
<reference evidence="1" key="5">
    <citation type="submission" date="2001-07" db="EMBL/GenBank/DDBJ databases">
        <authorList>
            <person name="Adachi J."/>
            <person name="Aizawa K."/>
            <person name="Akimura T."/>
            <person name="Arakawa T."/>
            <person name="Bono H."/>
            <person name="Carninci P."/>
            <person name="Fukuda S."/>
            <person name="Furuno M."/>
            <person name="Hanagaki T."/>
            <person name="Hara A."/>
            <person name="Hashizume W."/>
            <person name="Hayashida K."/>
            <person name="Hayatsu N."/>
            <person name="Hiramoto K."/>
            <person name="Hiraoka T."/>
            <person name="Hirozane T."/>
            <person name="Hori F."/>
            <person name="Imotani K."/>
            <person name="Ishii Y."/>
            <person name="Itoh M."/>
            <person name="Kagawa I."/>
            <person name="Kasukawa T."/>
            <person name="Katoh H."/>
            <person name="Kawai J."/>
            <person name="Kojima Y."/>
            <person name="Kondo S."/>
            <person name="Konno H."/>
            <person name="Kouda M."/>
            <person name="Koya S."/>
            <person name="Kurihara C."/>
            <person name="Matsuyama T."/>
            <person name="Miyazaki A."/>
            <person name="Murata M."/>
            <person name="Nakamura M."/>
            <person name="Nishi K."/>
            <person name="Nomura K."/>
            <person name="Numazaki R."/>
            <person name="Ohno M."/>
            <person name="Ohsato N."/>
            <person name="Okazaki Y."/>
            <person name="Saito R."/>
            <person name="Saitoh H."/>
            <person name="Sakai C."/>
            <person name="Sakai K."/>
            <person name="Sakazume N."/>
            <person name="Sano H."/>
            <person name="Sasaki D."/>
            <person name="Shibata K."/>
            <person name="Shinagawa A."/>
            <person name="Shiraki T."/>
            <person name="Sogabe Y."/>
            <person name="Tagami M."/>
            <person name="Tagawa A."/>
            <person name="Takahashi F."/>
            <person name="Takaku-Akahira S."/>
            <person name="Takeda Y."/>
            <person name="Tanaka T."/>
            <person name="Tomaru A."/>
            <person name="Toya T."/>
            <person name="Yasunishi A."/>
            <person name="Muramatsu M."/>
            <person name="Hayashizaki Y."/>
        </authorList>
    </citation>
    <scope>NUCLEOTIDE SEQUENCE</scope>
    <source>
        <strain evidence="1">C57BL/6J</strain>
        <tissue evidence="1">Eyeball</tissue>
    </source>
</reference>
<sequence length="144" mass="15806">GPTCVREEADLRAAALPSVKLSHRDIARPRWPRHRHGERPLRFSGRLWSGGRGVQARTREKPGLGVAAWGGGGPPVLPQDRSAPARSQLALGGVVHVSRFLIFLRALTNTALWIHPPLPWGKCRSPLPRVTATHEVHRPAALLF</sequence>
<reference evidence="1" key="6">
    <citation type="journal article" date="2002" name="Nature">
        <title>Analysis of the mouse transcriptome based on functional annotation of 60,770 full-length cDNAs.</title>
        <authorList>
            <consortium name="The FANTOM Consortium and the RIKEN Genome Exploration Research Group Phase I and II Team"/>
        </authorList>
    </citation>
    <scope>NUCLEOTIDE SEQUENCE</scope>
    <source>
        <strain evidence="1">C57BL/6J</strain>
        <tissue evidence="1">Eyeball</tissue>
    </source>
</reference>
<reference evidence="1" key="3">
    <citation type="journal article" date="2000" name="Genome Res.">
        <title>RIKEN integrated sequence analysis (RISA) system--384-format sequencing pipeline with 384 multicapillary sequencer.</title>
        <authorList>
            <person name="Shibata K."/>
            <person name="Itoh M."/>
            <person name="Aizawa K."/>
            <person name="Nagaoka S."/>
            <person name="Sasaki N."/>
            <person name="Carninci P."/>
            <person name="Konno H."/>
            <person name="Akiyama J."/>
            <person name="Nishi K."/>
            <person name="Kitsunai T."/>
            <person name="Tashiro H."/>
            <person name="Itoh M."/>
            <person name="Sumi N."/>
            <person name="Ishii Y."/>
            <person name="Nakamura S."/>
            <person name="Hazama M."/>
            <person name="Nishine T."/>
            <person name="Harada A."/>
            <person name="Yamamoto R."/>
            <person name="Matsumoto H."/>
            <person name="Sakaguchi S."/>
            <person name="Ikegami T."/>
            <person name="Kashiwagi K."/>
            <person name="Fujiwake S."/>
            <person name="Inoue K."/>
            <person name="Togawa Y."/>
            <person name="Izawa M."/>
            <person name="Ohara E."/>
            <person name="Watahiki M."/>
            <person name="Yoneda Y."/>
            <person name="Ishikawa T."/>
            <person name="Ozawa K."/>
            <person name="Tanaka T."/>
            <person name="Matsuura S."/>
            <person name="Kawai J."/>
            <person name="Okazaki Y."/>
            <person name="Muramatsu M."/>
            <person name="Inoue Y."/>
            <person name="Kira A."/>
            <person name="Hayashizaki Y."/>
        </authorList>
    </citation>
    <scope>NUCLEOTIDE SEQUENCE</scope>
    <source>
        <strain evidence="1">C57BL/6J</strain>
        <tissue evidence="1">Eyeball</tissue>
    </source>
</reference>
<dbReference type="AlphaFoldDB" id="Q8BPZ6"/>
<organism evidence="1">
    <name type="scientific">Mus musculus</name>
    <name type="common">Mouse</name>
    <dbReference type="NCBI Taxonomy" id="10090"/>
    <lineage>
        <taxon>Eukaryota</taxon>
        <taxon>Metazoa</taxon>
        <taxon>Chordata</taxon>
        <taxon>Craniata</taxon>
        <taxon>Vertebrata</taxon>
        <taxon>Euteleostomi</taxon>
        <taxon>Mammalia</taxon>
        <taxon>Eutheria</taxon>
        <taxon>Euarchontoglires</taxon>
        <taxon>Glires</taxon>
        <taxon>Rodentia</taxon>
        <taxon>Myomorpha</taxon>
        <taxon>Muroidea</taxon>
        <taxon>Muridae</taxon>
        <taxon>Murinae</taxon>
        <taxon>Mus</taxon>
        <taxon>Mus</taxon>
    </lineage>
</organism>
<evidence type="ECO:0000313" key="1">
    <source>
        <dbReference type="EMBL" id="BAC34785.1"/>
    </source>
</evidence>
<name>Q8BPZ6_MOUSE</name>
<dbReference type="PeptideAtlas" id="Q8BPZ6"/>
<reference evidence="1" key="8">
    <citation type="journal article" date="2005" name="Science">
        <title>Antisense Transcription in the Mammalian Transcriptome.</title>
        <authorList>
            <consortium name="RIKEN Genome Exploration Research Group and Genome Science Group (Genome Network Project Core Group) and the FANTOM Consortium"/>
        </authorList>
    </citation>
    <scope>NUCLEOTIDE SEQUENCE</scope>
    <source>
        <strain evidence="1">C57BL/6J</strain>
        <tissue evidence="1">Eyeball</tissue>
    </source>
</reference>
<feature type="non-terminal residue" evidence="1">
    <location>
        <position position="1"/>
    </location>
</feature>
<protein>
    <submittedName>
        <fullName evidence="1">Uncharacterized protein</fullName>
    </submittedName>
</protein>
<evidence type="ECO:0000313" key="2">
    <source>
        <dbReference type="MGI" id="MGI:1913532"/>
    </source>
</evidence>
<reference evidence="1" key="2">
    <citation type="journal article" date="2000" name="Genome Res.">
        <title>Normalization and subtraction of cap-trapper-selected cDNAs to prepare full-length cDNA libraries for rapid discovery of new genes.</title>
        <authorList>
            <person name="Carninci P."/>
            <person name="Shibata Y."/>
            <person name="Hayatsu N."/>
            <person name="Sugahara Y."/>
            <person name="Shibata K."/>
            <person name="Itoh M."/>
            <person name="Konno H."/>
            <person name="Okazaki Y."/>
            <person name="Muramatsu M."/>
            <person name="Hayashizaki Y."/>
        </authorList>
    </citation>
    <scope>NUCLEOTIDE SEQUENCE</scope>
    <source>
        <strain evidence="1">C57BL/6J</strain>
        <tissue evidence="1">Eyeball</tissue>
    </source>
</reference>
<reference evidence="1" key="7">
    <citation type="journal article" date="2005" name="Science">
        <title>The Transcriptional Landscape of the Mammalian Genome.</title>
        <authorList>
            <consortium name="The FANTOM Consortium"/>
            <consortium name="Riken Genome Exploration Research Group and Genome Science Group (Genome Network Project Core Group)"/>
        </authorList>
    </citation>
    <scope>NUCLEOTIDE SEQUENCE</scope>
    <source>
        <strain evidence="1">C57BL/6J</strain>
        <tissue evidence="1">Eyeball</tissue>
    </source>
</reference>
<dbReference type="AGR" id="MGI:1913532"/>
<dbReference type="MGI" id="MGI:1913532">
    <property type="gene designation" value="Tma16"/>
</dbReference>